<evidence type="ECO:0000313" key="1">
    <source>
        <dbReference type="EMBL" id="OOK78240.1"/>
    </source>
</evidence>
<gene>
    <name evidence="2" type="ORF">BZL29_2241</name>
    <name evidence="1" type="ORF">BZL30_2250</name>
</gene>
<proteinExistence type="predicted"/>
<dbReference type="Proteomes" id="UP000188532">
    <property type="component" value="Unassembled WGS sequence"/>
</dbReference>
<sequence>MQCFSRQSFGISVFRVAPSDKHRVADADRKYTDLAHD</sequence>
<dbReference type="EMBL" id="MVBN01000002">
    <property type="protein sequence ID" value="OOK80545.1"/>
    <property type="molecule type" value="Genomic_DNA"/>
</dbReference>
<dbReference type="EMBL" id="MVBM01000002">
    <property type="protein sequence ID" value="OOK78240.1"/>
    <property type="molecule type" value="Genomic_DNA"/>
</dbReference>
<name>A0A1V3XMW9_MYCKA</name>
<evidence type="ECO:0000313" key="3">
    <source>
        <dbReference type="Proteomes" id="UP000188532"/>
    </source>
</evidence>
<comment type="caution">
    <text evidence="2">The sequence shown here is derived from an EMBL/GenBank/DDBJ whole genome shotgun (WGS) entry which is preliminary data.</text>
</comment>
<reference evidence="3 4" key="1">
    <citation type="submission" date="2017-02" db="EMBL/GenBank/DDBJ databases">
        <title>Complete genome sequences of Mycobacterium kansasii strains isolated from rhesus macaques.</title>
        <authorList>
            <person name="Panda A."/>
            <person name="Nagaraj S."/>
            <person name="Zhao X."/>
            <person name="Tettelin H."/>
            <person name="Detolla L.J."/>
        </authorList>
    </citation>
    <scope>NUCLEOTIDE SEQUENCE [LARGE SCALE GENOMIC DNA]</scope>
    <source>
        <strain evidence="2 3">11-3469</strain>
        <strain evidence="1 4">11-3813</strain>
    </source>
</reference>
<accession>A0A1V3XMW9</accession>
<dbReference type="Proteomes" id="UP000189229">
    <property type="component" value="Unassembled WGS sequence"/>
</dbReference>
<evidence type="ECO:0000313" key="4">
    <source>
        <dbReference type="Proteomes" id="UP000189229"/>
    </source>
</evidence>
<organism evidence="2 3">
    <name type="scientific">Mycobacterium kansasii</name>
    <dbReference type="NCBI Taxonomy" id="1768"/>
    <lineage>
        <taxon>Bacteria</taxon>
        <taxon>Bacillati</taxon>
        <taxon>Actinomycetota</taxon>
        <taxon>Actinomycetes</taxon>
        <taxon>Mycobacteriales</taxon>
        <taxon>Mycobacteriaceae</taxon>
        <taxon>Mycobacterium</taxon>
    </lineage>
</organism>
<evidence type="ECO:0000313" key="2">
    <source>
        <dbReference type="EMBL" id="OOK80545.1"/>
    </source>
</evidence>
<protein>
    <submittedName>
        <fullName evidence="2">Uncharacterized protein</fullName>
    </submittedName>
</protein>
<dbReference type="AlphaFoldDB" id="A0A1V3XMW9"/>